<keyword evidence="2" id="KW-0677">Repeat</keyword>
<evidence type="ECO:0000256" key="5">
    <source>
        <dbReference type="PROSITE-ProRule" id="PRU00196"/>
    </source>
</evidence>
<dbReference type="GeneTree" id="ENSGT00950000183145"/>
<dbReference type="InterPro" id="IPR001190">
    <property type="entry name" value="SRCR"/>
</dbReference>
<dbReference type="PANTHER" id="PTHR48071">
    <property type="entry name" value="SRCR DOMAIN-CONTAINING PROTEIN"/>
    <property type="match status" value="1"/>
</dbReference>
<reference evidence="7" key="2">
    <citation type="submission" date="2025-09" db="UniProtKB">
        <authorList>
            <consortium name="Ensembl"/>
        </authorList>
    </citation>
    <scope>IDENTIFICATION</scope>
</reference>
<evidence type="ECO:0000259" key="6">
    <source>
        <dbReference type="PROSITE" id="PS50287"/>
    </source>
</evidence>
<dbReference type="PANTHER" id="PTHR48071:SF27">
    <property type="entry name" value="SCAVENGER RECEPTOR CYSTEINE-RICH TYPE 1 PROTEIN M130-LIKE"/>
    <property type="match status" value="1"/>
</dbReference>
<dbReference type="PROSITE" id="PS50287">
    <property type="entry name" value="SRCR_2"/>
    <property type="match status" value="1"/>
</dbReference>
<dbReference type="Proteomes" id="UP000264840">
    <property type="component" value="Unplaced"/>
</dbReference>
<sequence>MTPKSAVTLLAVTESRGVVRLVNGNSSCSGRVEIFHSGQWGTVCDDAWGLVDAQVVCRQLGCGRVFSAPTNAQFGQGSGPIWLDDVACSGNESKLSECQHRGFGSHNCGHSEDAGVVCEGKYEQESTALFFQQHQGRRTSPPHMCLLTSLPQHQWATAQQLRGRSAWLMETAPALAGWRSSTVDSGGRCVMMPGAWWMLRWCVDSWAVAGSSQH</sequence>
<dbReference type="PROSITE" id="PS00420">
    <property type="entry name" value="SRCR_1"/>
    <property type="match status" value="1"/>
</dbReference>
<dbReference type="SMART" id="SM00202">
    <property type="entry name" value="SR"/>
    <property type="match status" value="1"/>
</dbReference>
<dbReference type="Ensembl" id="ENSHBUT00000025443.1">
    <property type="protein sequence ID" value="ENSHBUP00000016806.1"/>
    <property type="gene ID" value="ENSHBUG00000018798.1"/>
</dbReference>
<keyword evidence="3 5" id="KW-1015">Disulfide bond</keyword>
<dbReference type="SUPFAM" id="SSF56487">
    <property type="entry name" value="SRCR-like"/>
    <property type="match status" value="1"/>
</dbReference>
<feature type="disulfide bond" evidence="5">
    <location>
        <begin position="88"/>
        <end position="98"/>
    </location>
</feature>
<dbReference type="Gene3D" id="3.10.250.10">
    <property type="entry name" value="SRCR-like domain"/>
    <property type="match status" value="1"/>
</dbReference>
<evidence type="ECO:0000256" key="4">
    <source>
        <dbReference type="ARBA" id="ARBA00023180"/>
    </source>
</evidence>
<evidence type="ECO:0000313" key="8">
    <source>
        <dbReference type="Proteomes" id="UP000264840"/>
    </source>
</evidence>
<dbReference type="InterPro" id="IPR036772">
    <property type="entry name" value="SRCR-like_dom_sf"/>
</dbReference>
<feature type="disulfide bond" evidence="5">
    <location>
        <begin position="44"/>
        <end position="108"/>
    </location>
</feature>
<dbReference type="GO" id="GO:0005886">
    <property type="term" value="C:plasma membrane"/>
    <property type="evidence" value="ECO:0007669"/>
    <property type="project" value="TreeGrafter"/>
</dbReference>
<protein>
    <recommendedName>
        <fullName evidence="6">SRCR domain-containing protein</fullName>
    </recommendedName>
</protein>
<keyword evidence="1" id="KW-0732">Signal</keyword>
<evidence type="ECO:0000256" key="2">
    <source>
        <dbReference type="ARBA" id="ARBA00022737"/>
    </source>
</evidence>
<name>A0A3Q2VXB4_HAPBU</name>
<evidence type="ECO:0000313" key="7">
    <source>
        <dbReference type="Ensembl" id="ENSHBUP00000016806.1"/>
    </source>
</evidence>
<accession>A0A3Q2VXB4</accession>
<reference evidence="7" key="1">
    <citation type="submission" date="2025-08" db="UniProtKB">
        <authorList>
            <consortium name="Ensembl"/>
        </authorList>
    </citation>
    <scope>IDENTIFICATION</scope>
</reference>
<feature type="domain" description="SRCR" evidence="6">
    <location>
        <begin position="19"/>
        <end position="119"/>
    </location>
</feature>
<proteinExistence type="predicted"/>
<dbReference type="PRINTS" id="PR00258">
    <property type="entry name" value="SPERACTRCPTR"/>
</dbReference>
<evidence type="ECO:0000256" key="3">
    <source>
        <dbReference type="ARBA" id="ARBA00023157"/>
    </source>
</evidence>
<keyword evidence="4" id="KW-0325">Glycoprotein</keyword>
<organism evidence="7 8">
    <name type="scientific">Haplochromis burtoni</name>
    <name type="common">Burton's mouthbrooder</name>
    <name type="synonym">Chromis burtoni</name>
    <dbReference type="NCBI Taxonomy" id="8153"/>
    <lineage>
        <taxon>Eukaryota</taxon>
        <taxon>Metazoa</taxon>
        <taxon>Chordata</taxon>
        <taxon>Craniata</taxon>
        <taxon>Vertebrata</taxon>
        <taxon>Euteleostomi</taxon>
        <taxon>Actinopterygii</taxon>
        <taxon>Neopterygii</taxon>
        <taxon>Teleostei</taxon>
        <taxon>Neoteleostei</taxon>
        <taxon>Acanthomorphata</taxon>
        <taxon>Ovalentaria</taxon>
        <taxon>Cichlomorphae</taxon>
        <taxon>Cichliformes</taxon>
        <taxon>Cichlidae</taxon>
        <taxon>African cichlids</taxon>
        <taxon>Pseudocrenilabrinae</taxon>
        <taxon>Haplochromini</taxon>
        <taxon>Haplochromis</taxon>
    </lineage>
</organism>
<dbReference type="AlphaFoldDB" id="A0A3Q2VXB4"/>
<dbReference type="GO" id="GO:0031638">
    <property type="term" value="P:zymogen activation"/>
    <property type="evidence" value="ECO:0007669"/>
    <property type="project" value="TreeGrafter"/>
</dbReference>
<feature type="disulfide bond" evidence="5">
    <location>
        <begin position="57"/>
        <end position="118"/>
    </location>
</feature>
<dbReference type="FunFam" id="3.10.250.10:FF:000003">
    <property type="entry name" value="Deleted in malignant brain tumors 1"/>
    <property type="match status" value="1"/>
</dbReference>
<dbReference type="Pfam" id="PF00530">
    <property type="entry name" value="SRCR"/>
    <property type="match status" value="1"/>
</dbReference>
<keyword evidence="8" id="KW-1185">Reference proteome</keyword>
<dbReference type="GO" id="GO:0004252">
    <property type="term" value="F:serine-type endopeptidase activity"/>
    <property type="evidence" value="ECO:0007669"/>
    <property type="project" value="TreeGrafter"/>
</dbReference>
<evidence type="ECO:0000256" key="1">
    <source>
        <dbReference type="ARBA" id="ARBA00022729"/>
    </source>
</evidence>